<gene>
    <name evidence="1" type="ORF">VNO77_18899</name>
</gene>
<proteinExistence type="predicted"/>
<reference evidence="1 2" key="1">
    <citation type="submission" date="2024-01" db="EMBL/GenBank/DDBJ databases">
        <title>The genomes of 5 underutilized Papilionoideae crops provide insights into root nodulation and disease resistanc.</title>
        <authorList>
            <person name="Jiang F."/>
        </authorList>
    </citation>
    <scope>NUCLEOTIDE SEQUENCE [LARGE SCALE GENOMIC DNA]</scope>
    <source>
        <strain evidence="1">LVBAO_FW01</strain>
        <tissue evidence="1">Leaves</tissue>
    </source>
</reference>
<organism evidence="1 2">
    <name type="scientific">Canavalia gladiata</name>
    <name type="common">Sword bean</name>
    <name type="synonym">Dolichos gladiatus</name>
    <dbReference type="NCBI Taxonomy" id="3824"/>
    <lineage>
        <taxon>Eukaryota</taxon>
        <taxon>Viridiplantae</taxon>
        <taxon>Streptophyta</taxon>
        <taxon>Embryophyta</taxon>
        <taxon>Tracheophyta</taxon>
        <taxon>Spermatophyta</taxon>
        <taxon>Magnoliopsida</taxon>
        <taxon>eudicotyledons</taxon>
        <taxon>Gunneridae</taxon>
        <taxon>Pentapetalae</taxon>
        <taxon>rosids</taxon>
        <taxon>fabids</taxon>
        <taxon>Fabales</taxon>
        <taxon>Fabaceae</taxon>
        <taxon>Papilionoideae</taxon>
        <taxon>50 kb inversion clade</taxon>
        <taxon>NPAAA clade</taxon>
        <taxon>indigoferoid/millettioid clade</taxon>
        <taxon>Phaseoleae</taxon>
        <taxon>Canavalia</taxon>
    </lineage>
</organism>
<keyword evidence="2" id="KW-1185">Reference proteome</keyword>
<sequence length="106" mass="11901">MVPFLSLSSTSILKVTPIVSEHRRNANWIEGAKHEPKVKRRCLREGGVEESRVRVWDLMALPMVCGNEGDEASLKLATSCKEASESKIELGPKINYLGRWLMFDGD</sequence>
<dbReference type="Proteomes" id="UP001367508">
    <property type="component" value="Unassembled WGS sequence"/>
</dbReference>
<evidence type="ECO:0000313" key="1">
    <source>
        <dbReference type="EMBL" id="KAK7338294.1"/>
    </source>
</evidence>
<dbReference type="AlphaFoldDB" id="A0AAN9LLN3"/>
<name>A0AAN9LLN3_CANGL</name>
<comment type="caution">
    <text evidence="1">The sequence shown here is derived from an EMBL/GenBank/DDBJ whole genome shotgun (WGS) entry which is preliminary data.</text>
</comment>
<protein>
    <submittedName>
        <fullName evidence="1">Uncharacterized protein</fullName>
    </submittedName>
</protein>
<accession>A0AAN9LLN3</accession>
<dbReference type="EMBL" id="JAYMYQ010000004">
    <property type="protein sequence ID" value="KAK7338294.1"/>
    <property type="molecule type" value="Genomic_DNA"/>
</dbReference>
<evidence type="ECO:0000313" key="2">
    <source>
        <dbReference type="Proteomes" id="UP001367508"/>
    </source>
</evidence>